<dbReference type="GO" id="GO:0008897">
    <property type="term" value="F:holo-[acyl-carrier-protein] synthase activity"/>
    <property type="evidence" value="ECO:0007669"/>
    <property type="project" value="UniProtKB-UniRule"/>
</dbReference>
<feature type="domain" description="4'-phosphopantetheinyl transferase" evidence="9">
    <location>
        <begin position="11"/>
        <end position="112"/>
    </location>
</feature>
<keyword evidence="8" id="KW-0963">Cytoplasm</keyword>
<evidence type="ECO:0000256" key="1">
    <source>
        <dbReference type="ARBA" id="ARBA00022516"/>
    </source>
</evidence>
<dbReference type="InterPro" id="IPR004568">
    <property type="entry name" value="Ppantetheine-prot_Trfase_dom"/>
</dbReference>
<evidence type="ECO:0000313" key="10">
    <source>
        <dbReference type="EMBL" id="OZG60684.1"/>
    </source>
</evidence>
<dbReference type="EC" id="2.7.8.7" evidence="8"/>
<comment type="function">
    <text evidence="8">Transfers the 4'-phosphopantetheine moiety from coenzyme A to a Ser of acyl-carrier-protein.</text>
</comment>
<dbReference type="Pfam" id="PF01648">
    <property type="entry name" value="ACPS"/>
    <property type="match status" value="1"/>
</dbReference>
<comment type="subcellular location">
    <subcellularLocation>
        <location evidence="8">Cytoplasm</location>
    </subcellularLocation>
</comment>
<evidence type="ECO:0000256" key="5">
    <source>
        <dbReference type="ARBA" id="ARBA00022842"/>
    </source>
</evidence>
<evidence type="ECO:0000313" key="11">
    <source>
        <dbReference type="Proteomes" id="UP000216352"/>
    </source>
</evidence>
<sequence>MLSRMVSNCMGLGYDVVDVAALDEQLAEPGTRMRKLFSAREMHQALRLASVKGDGATVHLAAKWAGKEAVLKAWEEALGERPSPYTLDDFPWKSIEILDDQRGRPRVVLSEDVEETLRTSLAWSDGEPGWLISLSHDGLIAGAVVILVRRDPNDKSSADESPLERMMS</sequence>
<feature type="binding site" evidence="8">
    <location>
        <position position="68"/>
    </location>
    <ligand>
        <name>Mg(2+)</name>
        <dbReference type="ChEBI" id="CHEBI:18420"/>
    </ligand>
</feature>
<comment type="similarity">
    <text evidence="8">Belongs to the P-Pant transferase superfamily. AcpS family.</text>
</comment>
<dbReference type="InterPro" id="IPR037143">
    <property type="entry name" value="4-PPantetheinyl_Trfase_dom_sf"/>
</dbReference>
<accession>A0A261FNF1</accession>
<evidence type="ECO:0000256" key="3">
    <source>
        <dbReference type="ARBA" id="ARBA00022723"/>
    </source>
</evidence>
<dbReference type="InterPro" id="IPR008278">
    <property type="entry name" value="4-PPantetheinyl_Trfase_dom"/>
</dbReference>
<name>A0A261FNF1_9BIFI</name>
<dbReference type="AlphaFoldDB" id="A0A261FNF1"/>
<keyword evidence="4 8" id="KW-0276">Fatty acid metabolism</keyword>
<dbReference type="HAMAP" id="MF_00101">
    <property type="entry name" value="AcpS"/>
    <property type="match status" value="1"/>
</dbReference>
<feature type="binding site" evidence="8">
    <location>
        <position position="15"/>
    </location>
    <ligand>
        <name>Mg(2+)</name>
        <dbReference type="ChEBI" id="CHEBI:18420"/>
    </ligand>
</feature>
<protein>
    <recommendedName>
        <fullName evidence="8">Holo-[acyl-carrier-protein] synthase</fullName>
        <shortName evidence="8">Holo-ACP synthase</shortName>
        <ecNumber evidence="8">2.7.8.7</ecNumber>
    </recommendedName>
    <alternativeName>
        <fullName evidence="8">4'-phosphopantetheinyl transferase AcpS</fullName>
    </alternativeName>
</protein>
<dbReference type="GO" id="GO:0000287">
    <property type="term" value="F:magnesium ion binding"/>
    <property type="evidence" value="ECO:0007669"/>
    <property type="project" value="UniProtKB-UniRule"/>
</dbReference>
<evidence type="ECO:0000256" key="8">
    <source>
        <dbReference type="HAMAP-Rule" id="MF_00101"/>
    </source>
</evidence>
<dbReference type="Gene3D" id="3.90.470.20">
    <property type="entry name" value="4'-phosphopantetheinyl transferase domain"/>
    <property type="match status" value="1"/>
</dbReference>
<keyword evidence="2 8" id="KW-0808">Transferase</keyword>
<proteinExistence type="inferred from homology"/>
<comment type="catalytic activity">
    <reaction evidence="8">
        <text>apo-[ACP] + CoA = holo-[ACP] + adenosine 3',5'-bisphosphate + H(+)</text>
        <dbReference type="Rhea" id="RHEA:12068"/>
        <dbReference type="Rhea" id="RHEA-COMP:9685"/>
        <dbReference type="Rhea" id="RHEA-COMP:9690"/>
        <dbReference type="ChEBI" id="CHEBI:15378"/>
        <dbReference type="ChEBI" id="CHEBI:29999"/>
        <dbReference type="ChEBI" id="CHEBI:57287"/>
        <dbReference type="ChEBI" id="CHEBI:58343"/>
        <dbReference type="ChEBI" id="CHEBI:64479"/>
        <dbReference type="EC" id="2.7.8.7"/>
    </reaction>
</comment>
<evidence type="ECO:0000256" key="4">
    <source>
        <dbReference type="ARBA" id="ARBA00022832"/>
    </source>
</evidence>
<evidence type="ECO:0000256" key="2">
    <source>
        <dbReference type="ARBA" id="ARBA00022679"/>
    </source>
</evidence>
<dbReference type="SUPFAM" id="SSF56214">
    <property type="entry name" value="4'-phosphopantetheinyl transferase"/>
    <property type="match status" value="1"/>
</dbReference>
<gene>
    <name evidence="8" type="primary">acpS</name>
    <name evidence="10" type="ORF">BLEM_1753</name>
</gene>
<keyword evidence="11" id="KW-1185">Reference proteome</keyword>
<keyword evidence="3 8" id="KW-0479">Metal-binding</keyword>
<comment type="caution">
    <text evidence="10">The sequence shown here is derived from an EMBL/GenBank/DDBJ whole genome shotgun (WGS) entry which is preliminary data.</text>
</comment>
<dbReference type="InterPro" id="IPR002582">
    <property type="entry name" value="ACPS"/>
</dbReference>
<comment type="cofactor">
    <cofactor evidence="8">
        <name>Mg(2+)</name>
        <dbReference type="ChEBI" id="CHEBI:18420"/>
    </cofactor>
</comment>
<dbReference type="NCBIfam" id="TIGR00556">
    <property type="entry name" value="pantethn_trn"/>
    <property type="match status" value="1"/>
</dbReference>
<keyword evidence="6 8" id="KW-0443">Lipid metabolism</keyword>
<dbReference type="STRING" id="1603886.GCA_001895165_00037"/>
<keyword evidence="5 8" id="KW-0460">Magnesium</keyword>
<dbReference type="GO" id="GO:0006633">
    <property type="term" value="P:fatty acid biosynthetic process"/>
    <property type="evidence" value="ECO:0007669"/>
    <property type="project" value="UniProtKB-UniRule"/>
</dbReference>
<keyword evidence="7 8" id="KW-0275">Fatty acid biosynthesis</keyword>
<organism evidence="10 11">
    <name type="scientific">Bifidobacterium lemurum</name>
    <dbReference type="NCBI Taxonomy" id="1603886"/>
    <lineage>
        <taxon>Bacteria</taxon>
        <taxon>Bacillati</taxon>
        <taxon>Actinomycetota</taxon>
        <taxon>Actinomycetes</taxon>
        <taxon>Bifidobacteriales</taxon>
        <taxon>Bifidobacteriaceae</taxon>
        <taxon>Bifidobacterium</taxon>
    </lineage>
</organism>
<dbReference type="GO" id="GO:0005737">
    <property type="term" value="C:cytoplasm"/>
    <property type="evidence" value="ECO:0007669"/>
    <property type="project" value="UniProtKB-SubCell"/>
</dbReference>
<dbReference type="Proteomes" id="UP000216352">
    <property type="component" value="Unassembled WGS sequence"/>
</dbReference>
<evidence type="ECO:0000259" key="9">
    <source>
        <dbReference type="Pfam" id="PF01648"/>
    </source>
</evidence>
<keyword evidence="1 8" id="KW-0444">Lipid biosynthesis</keyword>
<evidence type="ECO:0000256" key="7">
    <source>
        <dbReference type="ARBA" id="ARBA00023160"/>
    </source>
</evidence>
<dbReference type="EMBL" id="MWWX01000014">
    <property type="protein sequence ID" value="OZG60684.1"/>
    <property type="molecule type" value="Genomic_DNA"/>
</dbReference>
<evidence type="ECO:0000256" key="6">
    <source>
        <dbReference type="ARBA" id="ARBA00023098"/>
    </source>
</evidence>
<reference evidence="10 11" key="1">
    <citation type="journal article" date="2017" name="BMC Genomics">
        <title>Comparative genomic and phylogenomic analyses of the Bifidobacteriaceae family.</title>
        <authorList>
            <person name="Lugli G.A."/>
            <person name="Milani C."/>
            <person name="Turroni F."/>
            <person name="Duranti S."/>
            <person name="Mancabelli L."/>
            <person name="Mangifesta M."/>
            <person name="Ferrario C."/>
            <person name="Modesto M."/>
            <person name="Mattarelli P."/>
            <person name="Jiri K."/>
            <person name="van Sinderen D."/>
            <person name="Ventura M."/>
        </authorList>
    </citation>
    <scope>NUCLEOTIDE SEQUENCE [LARGE SCALE GENOMIC DNA]</scope>
    <source>
        <strain evidence="10 11">DSM 28807</strain>
    </source>
</reference>